<organism evidence="3 5">
    <name type="scientific">Capnocytophaga catalasegens</name>
    <dbReference type="NCBI Taxonomy" id="1004260"/>
    <lineage>
        <taxon>Bacteria</taxon>
        <taxon>Pseudomonadati</taxon>
        <taxon>Bacteroidota</taxon>
        <taxon>Flavobacteriia</taxon>
        <taxon>Flavobacteriales</taxon>
        <taxon>Flavobacteriaceae</taxon>
        <taxon>Capnocytophaga</taxon>
    </lineage>
</organism>
<proteinExistence type="predicted"/>
<dbReference type="InterPro" id="IPR021533">
    <property type="entry name" value="PepSY-like"/>
</dbReference>
<gene>
    <name evidence="3" type="ORF">RCZ15_16510</name>
    <name evidence="4" type="ORF">RCZ16_01490</name>
</gene>
<comment type="caution">
    <text evidence="3">The sequence shown here is derived from an EMBL/GenBank/DDBJ whole genome shotgun (WGS) entry which is preliminary data.</text>
</comment>
<name>A0AAV5AYE5_9FLAO</name>
<dbReference type="EMBL" id="BQKB01000007">
    <property type="protein sequence ID" value="GJM51831.1"/>
    <property type="molecule type" value="Genomic_DNA"/>
</dbReference>
<dbReference type="Gene3D" id="3.40.1420.30">
    <property type="match status" value="1"/>
</dbReference>
<dbReference type="EMBL" id="BQKA01000033">
    <property type="protein sequence ID" value="GJM50678.1"/>
    <property type="molecule type" value="Genomic_DNA"/>
</dbReference>
<dbReference type="Proteomes" id="UP001207736">
    <property type="component" value="Unassembled WGS sequence"/>
</dbReference>
<evidence type="ECO:0000256" key="1">
    <source>
        <dbReference type="SAM" id="SignalP"/>
    </source>
</evidence>
<evidence type="ECO:0000313" key="6">
    <source>
        <dbReference type="Proteomes" id="UP001208692"/>
    </source>
</evidence>
<keyword evidence="6" id="KW-1185">Reference proteome</keyword>
<reference evidence="3 6" key="1">
    <citation type="submission" date="2021-11" db="EMBL/GenBank/DDBJ databases">
        <title>Draft genome sequence of Capnocytophaga sp. strain KC07075 isolated from cat oral cavity.</title>
        <authorList>
            <person name="Suzuki M."/>
            <person name="Imaoka K."/>
            <person name="Kimura M."/>
            <person name="Morikawa S."/>
            <person name="Maeda K."/>
        </authorList>
    </citation>
    <scope>NUCLEOTIDE SEQUENCE</scope>
    <source>
        <strain evidence="3">KC07075</strain>
        <strain evidence="4 6">KC07079</strain>
    </source>
</reference>
<keyword evidence="1" id="KW-0732">Signal</keyword>
<evidence type="ECO:0000313" key="3">
    <source>
        <dbReference type="EMBL" id="GJM50678.1"/>
    </source>
</evidence>
<protein>
    <recommendedName>
        <fullName evidence="2">Putative beta-lactamase-inhibitor-like PepSY-like domain-containing protein</fullName>
    </recommendedName>
</protein>
<dbReference type="Proteomes" id="UP001208692">
    <property type="component" value="Unassembled WGS sequence"/>
</dbReference>
<dbReference type="Pfam" id="PF11396">
    <property type="entry name" value="PepSY_like"/>
    <property type="match status" value="1"/>
</dbReference>
<feature type="domain" description="Putative beta-lactamase-inhibitor-like PepSY-like" evidence="2">
    <location>
        <begin position="62"/>
        <end position="143"/>
    </location>
</feature>
<dbReference type="AlphaFoldDB" id="A0AAV5AYE5"/>
<accession>A0AAV5AYE5</accession>
<dbReference type="RefSeq" id="WP_264845436.1">
    <property type="nucleotide sequence ID" value="NZ_BPMA01000012.1"/>
</dbReference>
<evidence type="ECO:0000259" key="2">
    <source>
        <dbReference type="Pfam" id="PF11396"/>
    </source>
</evidence>
<dbReference type="SUPFAM" id="SSF160574">
    <property type="entry name" value="BT0923-like"/>
    <property type="match status" value="1"/>
</dbReference>
<feature type="signal peptide" evidence="1">
    <location>
        <begin position="1"/>
        <end position="22"/>
    </location>
</feature>
<evidence type="ECO:0000313" key="5">
    <source>
        <dbReference type="Proteomes" id="UP001207736"/>
    </source>
</evidence>
<sequence length="147" mass="16979">MRNFTKLVGVCIAIFMTNCAVAQDKVITFAELPAKAQTFIKTHFDQKEVASVYEDTEYMVQKEYSVYLNDGTELEFFSNGDWEEVKTRTGQVPDKIIPSAITQHIQKQFPSTFVKEIKKKRYGYEVEISNGLDLEFNKNGKFLRIDD</sequence>
<feature type="chain" id="PRO_5043741688" description="Putative beta-lactamase-inhibitor-like PepSY-like domain-containing protein" evidence="1">
    <location>
        <begin position="23"/>
        <end position="147"/>
    </location>
</feature>
<evidence type="ECO:0000313" key="4">
    <source>
        <dbReference type="EMBL" id="GJM51831.1"/>
    </source>
</evidence>